<dbReference type="AlphaFoldDB" id="A0A2D2DGL2"/>
<organism evidence="1 2">
    <name type="scientific">Massilia violaceinigra</name>
    <dbReference type="NCBI Taxonomy" id="2045208"/>
    <lineage>
        <taxon>Bacteria</taxon>
        <taxon>Pseudomonadati</taxon>
        <taxon>Pseudomonadota</taxon>
        <taxon>Betaproteobacteria</taxon>
        <taxon>Burkholderiales</taxon>
        <taxon>Oxalobacteraceae</taxon>
        <taxon>Telluria group</taxon>
        <taxon>Massilia</taxon>
    </lineage>
</organism>
<sequence>MTFVFQQPGTTKLLEAIDAAAARASAGGGVFAFASRGGIEAFFAQPNIARMLNRRQQFQLIVGVDAITNAEALLFLGEKVAQYDGILSAKVFFHEHPRSTFHPKFSWFRQGGNVRLVTGSGNLTMRGLGQSAIASGAQPGNWEAFSIQSMHGDEATAAMAGIDEWLTGQLAAGTLCALDDARVRERAMANGRMRFAAVTPRARAPAHPAGAAADIEVAPVDGIRFSTPEILVREIPRNRTGQADLGRKALTDFFGYEGSEKKVFVQYVSLDNLPKPVEPILLFVNQSKNYRLELREIAGLNYDLGDDDSRMLVIATKLDLRSFRYTIVPVTAPEYTAVAQLLGAVPPMRGRSRPMREAFVSSTDLQSVWPGVPDNLLPLETSTPEP</sequence>
<accession>A0A2D2DGL2</accession>
<evidence type="ECO:0000313" key="2">
    <source>
        <dbReference type="Proteomes" id="UP000229897"/>
    </source>
</evidence>
<proteinExistence type="predicted"/>
<dbReference type="OrthoDB" id="9148335at2"/>
<dbReference type="CDD" id="cd09117">
    <property type="entry name" value="PLDc_Bfil_DEXD_like"/>
    <property type="match status" value="1"/>
</dbReference>
<reference evidence="1" key="1">
    <citation type="submission" date="2017-10" db="EMBL/GenBank/DDBJ databases">
        <title>Massilia psychrophilum sp. nov., a novel purple-pigmented bacterium isolated from Tianshan glacier, Xinjiang Municipality, China.</title>
        <authorList>
            <person name="Wang H."/>
        </authorList>
    </citation>
    <scope>NUCLEOTIDE SEQUENCE [LARGE SCALE GENOMIC DNA]</scope>
    <source>
        <strain evidence="1">B2</strain>
    </source>
</reference>
<name>A0A2D2DGL2_9BURK</name>
<keyword evidence="2" id="KW-1185">Reference proteome</keyword>
<dbReference type="Gene3D" id="3.30.870.10">
    <property type="entry name" value="Endonuclease Chain A"/>
    <property type="match status" value="1"/>
</dbReference>
<gene>
    <name evidence="1" type="ORF">CR152_05960</name>
</gene>
<evidence type="ECO:0008006" key="3">
    <source>
        <dbReference type="Google" id="ProtNLM"/>
    </source>
</evidence>
<dbReference type="EMBL" id="CP024608">
    <property type="protein sequence ID" value="ATQ74110.1"/>
    <property type="molecule type" value="Genomic_DNA"/>
</dbReference>
<dbReference type="KEGG" id="mass:CR152_05960"/>
<dbReference type="RefSeq" id="WP_099874100.1">
    <property type="nucleotide sequence ID" value="NZ_CP024608.1"/>
</dbReference>
<protein>
    <recommendedName>
        <fullName evidence="3">Phospholipase D-like domain-containing protein</fullName>
    </recommendedName>
</protein>
<evidence type="ECO:0000313" key="1">
    <source>
        <dbReference type="EMBL" id="ATQ74110.1"/>
    </source>
</evidence>
<dbReference type="Proteomes" id="UP000229897">
    <property type="component" value="Chromosome"/>
</dbReference>